<gene>
    <name evidence="2" type="ORF">B0H15DRAFT_953626</name>
</gene>
<accession>A0AAD6TWR1</accession>
<dbReference type="AlphaFoldDB" id="A0AAD6TWR1"/>
<proteinExistence type="predicted"/>
<comment type="caution">
    <text evidence="2">The sequence shown here is derived from an EMBL/GenBank/DDBJ whole genome shotgun (WGS) entry which is preliminary data.</text>
</comment>
<feature type="compositionally biased region" description="Basic residues" evidence="1">
    <location>
        <begin position="214"/>
        <end position="225"/>
    </location>
</feature>
<dbReference type="EMBL" id="JARJCN010000056">
    <property type="protein sequence ID" value="KAJ7080143.1"/>
    <property type="molecule type" value="Genomic_DNA"/>
</dbReference>
<evidence type="ECO:0000313" key="2">
    <source>
        <dbReference type="EMBL" id="KAJ7080143.1"/>
    </source>
</evidence>
<organism evidence="2 3">
    <name type="scientific">Mycena belliarum</name>
    <dbReference type="NCBI Taxonomy" id="1033014"/>
    <lineage>
        <taxon>Eukaryota</taxon>
        <taxon>Fungi</taxon>
        <taxon>Dikarya</taxon>
        <taxon>Basidiomycota</taxon>
        <taxon>Agaricomycotina</taxon>
        <taxon>Agaricomycetes</taxon>
        <taxon>Agaricomycetidae</taxon>
        <taxon>Agaricales</taxon>
        <taxon>Marasmiineae</taxon>
        <taxon>Mycenaceae</taxon>
        <taxon>Mycena</taxon>
    </lineage>
</organism>
<evidence type="ECO:0000313" key="3">
    <source>
        <dbReference type="Proteomes" id="UP001222325"/>
    </source>
</evidence>
<feature type="region of interest" description="Disordered" evidence="1">
    <location>
        <begin position="205"/>
        <end position="225"/>
    </location>
</feature>
<evidence type="ECO:0000256" key="1">
    <source>
        <dbReference type="SAM" id="MobiDB-lite"/>
    </source>
</evidence>
<name>A0AAD6TWR1_9AGAR</name>
<dbReference type="Proteomes" id="UP001222325">
    <property type="component" value="Unassembled WGS sequence"/>
</dbReference>
<reference evidence="2" key="1">
    <citation type="submission" date="2023-03" db="EMBL/GenBank/DDBJ databases">
        <title>Massive genome expansion in bonnet fungi (Mycena s.s.) driven by repeated elements and novel gene families across ecological guilds.</title>
        <authorList>
            <consortium name="Lawrence Berkeley National Laboratory"/>
            <person name="Harder C.B."/>
            <person name="Miyauchi S."/>
            <person name="Viragh M."/>
            <person name="Kuo A."/>
            <person name="Thoen E."/>
            <person name="Andreopoulos B."/>
            <person name="Lu D."/>
            <person name="Skrede I."/>
            <person name="Drula E."/>
            <person name="Henrissat B."/>
            <person name="Morin E."/>
            <person name="Kohler A."/>
            <person name="Barry K."/>
            <person name="LaButti K."/>
            <person name="Morin E."/>
            <person name="Salamov A."/>
            <person name="Lipzen A."/>
            <person name="Mereny Z."/>
            <person name="Hegedus B."/>
            <person name="Baldrian P."/>
            <person name="Stursova M."/>
            <person name="Weitz H."/>
            <person name="Taylor A."/>
            <person name="Grigoriev I.V."/>
            <person name="Nagy L.G."/>
            <person name="Martin F."/>
            <person name="Kauserud H."/>
        </authorList>
    </citation>
    <scope>NUCLEOTIDE SEQUENCE</scope>
    <source>
        <strain evidence="2">CBHHK173m</strain>
    </source>
</reference>
<sequence length="374" mass="38888">MPLSPCAVTSLSPAQLSLGPRRHVTDSPPSLPPPSLRRTPAPWLGWLSTAAVSTSHCSCCGRLPAAIVLPLPSSVPPPLAVLAAAVASLSARRRRRSCRRPLSPPLSPLSPPTPSPRVLACPAAVSPLSPCAVSSLYPVPSPRHRPRRPPPRRHLAYSLPSSPPPLLSLFPAAVSFATTCPRRLPAAVLATFSCRDPFHLAALPSSSPSAAAPRRPHRSHRPRGRHLAATHVLAPSLSYTCLYTTLAGVFTVYWLELATKNSQIQIAAVAPALSTLSLPPASSPLPPSSSPPPLLSACTLSLPPLLPSDCCPCTDNALAVPLVLATFASADAPRPSLPPPSSAAAVVAASTLPLSLPSSHLLSPRVDQPCNHAF</sequence>
<keyword evidence="3" id="KW-1185">Reference proteome</keyword>
<feature type="region of interest" description="Disordered" evidence="1">
    <location>
        <begin position="17"/>
        <end position="36"/>
    </location>
</feature>
<protein>
    <submittedName>
        <fullName evidence="2">Uncharacterized protein</fullName>
    </submittedName>
</protein>